<keyword evidence="8" id="KW-0966">Cell projection</keyword>
<keyword evidence="4" id="KW-0597">Phosphoprotein</keyword>
<evidence type="ECO:0000256" key="3">
    <source>
        <dbReference type="ARBA" id="ARBA00022490"/>
    </source>
</evidence>
<organism evidence="10 11">
    <name type="scientific">Oedothorax gibbosus</name>
    <dbReference type="NCBI Taxonomy" id="931172"/>
    <lineage>
        <taxon>Eukaryota</taxon>
        <taxon>Metazoa</taxon>
        <taxon>Ecdysozoa</taxon>
        <taxon>Arthropoda</taxon>
        <taxon>Chelicerata</taxon>
        <taxon>Arachnida</taxon>
        <taxon>Araneae</taxon>
        <taxon>Araneomorphae</taxon>
        <taxon>Entelegynae</taxon>
        <taxon>Araneoidea</taxon>
        <taxon>Linyphiidae</taxon>
        <taxon>Erigoninae</taxon>
        <taxon>Oedothorax</taxon>
    </lineage>
</organism>
<evidence type="ECO:0000313" key="11">
    <source>
        <dbReference type="Proteomes" id="UP000827092"/>
    </source>
</evidence>
<keyword evidence="9" id="KW-0175">Coiled coil</keyword>
<dbReference type="Pfam" id="PF06098">
    <property type="entry name" value="Radial_spoke_3"/>
    <property type="match status" value="1"/>
</dbReference>
<comment type="subcellular location">
    <subcellularLocation>
        <location evidence="1">Cytoplasm</location>
        <location evidence="1">Cytoskeleton</location>
        <location evidence="1">Flagellum axoneme</location>
    </subcellularLocation>
</comment>
<dbReference type="InterPro" id="IPR009290">
    <property type="entry name" value="Radial_spoke_3"/>
</dbReference>
<dbReference type="GO" id="GO:0005929">
    <property type="term" value="C:cilium"/>
    <property type="evidence" value="ECO:0007669"/>
    <property type="project" value="TreeGrafter"/>
</dbReference>
<keyword evidence="11" id="KW-1185">Reference proteome</keyword>
<protein>
    <submittedName>
        <fullName evidence="10">Uncharacterized protein</fullName>
    </submittedName>
</protein>
<feature type="coiled-coil region" evidence="9">
    <location>
        <begin position="167"/>
        <end position="198"/>
    </location>
</feature>
<keyword evidence="5" id="KW-0282">Flagellum</keyword>
<gene>
    <name evidence="10" type="ORF">JTE90_003266</name>
</gene>
<dbReference type="Proteomes" id="UP000827092">
    <property type="component" value="Unassembled WGS sequence"/>
</dbReference>
<evidence type="ECO:0000256" key="1">
    <source>
        <dbReference type="ARBA" id="ARBA00004611"/>
    </source>
</evidence>
<evidence type="ECO:0000256" key="4">
    <source>
        <dbReference type="ARBA" id="ARBA00022553"/>
    </source>
</evidence>
<sequence>MALDIIQVEGCYVSSSLPKALYLPAQSHTRRKRENIRNSEALLHFRPKTRSHKERPVRYSSLNEAPVEGRQHLAVQTDLYLEELCDVVEEADAQCETDPSLDRPQSPIFFAVKTGIDAETQIYPGELFDYDEEVVQETLEDLVDQTLEQELIETSAKEELAYLADLKKDYEARINPAAEEVKRLEETEQKQLMEKETQVKEEEAILSEDEVAQKIIACLFSQNYLSELVPEVYKKLEIEGYFDDEDPDIQDMEETFWPWLMDEVDSEIATLEASCQLLDTLIVDAVQDISETSIIHPPSDIKDEEKEESTYNKINLKIAEGDHVSTSE</sequence>
<dbReference type="EMBL" id="JAFNEN010000162">
    <property type="protein sequence ID" value="KAG8191254.1"/>
    <property type="molecule type" value="Genomic_DNA"/>
</dbReference>
<keyword evidence="7" id="KW-0206">Cytoskeleton</keyword>
<comment type="similarity">
    <text evidence="2">Belongs to the flagellar radial spoke RSP3 family.</text>
</comment>
<comment type="caution">
    <text evidence="10">The sequence shown here is derived from an EMBL/GenBank/DDBJ whole genome shotgun (WGS) entry which is preliminary data.</text>
</comment>
<evidence type="ECO:0000256" key="7">
    <source>
        <dbReference type="ARBA" id="ARBA00023212"/>
    </source>
</evidence>
<keyword evidence="3" id="KW-0963">Cytoplasm</keyword>
<evidence type="ECO:0000313" key="10">
    <source>
        <dbReference type="EMBL" id="KAG8191254.1"/>
    </source>
</evidence>
<evidence type="ECO:0000256" key="9">
    <source>
        <dbReference type="SAM" id="Coils"/>
    </source>
</evidence>
<accession>A0AAV6V435</accession>
<evidence type="ECO:0000256" key="6">
    <source>
        <dbReference type="ARBA" id="ARBA00023069"/>
    </source>
</evidence>
<dbReference type="AlphaFoldDB" id="A0AAV6V435"/>
<dbReference type="PANTHER" id="PTHR21648:SF0">
    <property type="entry name" value="RADIAL SPOKE HEAD PROTEIN 3 HOMOLOG"/>
    <property type="match status" value="1"/>
</dbReference>
<keyword evidence="6" id="KW-0969">Cilium</keyword>
<evidence type="ECO:0000256" key="2">
    <source>
        <dbReference type="ARBA" id="ARBA00006737"/>
    </source>
</evidence>
<reference evidence="10 11" key="1">
    <citation type="journal article" date="2022" name="Nat. Ecol. Evol.">
        <title>A masculinizing supergene underlies an exaggerated male reproductive morph in a spider.</title>
        <authorList>
            <person name="Hendrickx F."/>
            <person name="De Corte Z."/>
            <person name="Sonet G."/>
            <person name="Van Belleghem S.M."/>
            <person name="Kostlbacher S."/>
            <person name="Vangestel C."/>
        </authorList>
    </citation>
    <scope>NUCLEOTIDE SEQUENCE [LARGE SCALE GENOMIC DNA]</scope>
    <source>
        <strain evidence="10">W744_W776</strain>
    </source>
</reference>
<evidence type="ECO:0000256" key="8">
    <source>
        <dbReference type="ARBA" id="ARBA00023273"/>
    </source>
</evidence>
<name>A0AAV6V435_9ARAC</name>
<dbReference type="PANTHER" id="PTHR21648">
    <property type="entry name" value="FLAGELLAR RADIAL SPOKE PROTEIN 3"/>
    <property type="match status" value="1"/>
</dbReference>
<evidence type="ECO:0000256" key="5">
    <source>
        <dbReference type="ARBA" id="ARBA00022846"/>
    </source>
</evidence>
<proteinExistence type="inferred from homology"/>